<dbReference type="AlphaFoldDB" id="A0A1I3KU07"/>
<reference evidence="3" key="1">
    <citation type="submission" date="2016-10" db="EMBL/GenBank/DDBJ databases">
        <authorList>
            <person name="Varghese N."/>
            <person name="Submissions S."/>
        </authorList>
    </citation>
    <scope>NUCLEOTIDE SEQUENCE [LARGE SCALE GENOMIC DNA]</scope>
    <source>
        <strain evidence="3">DSM 26348</strain>
    </source>
</reference>
<dbReference type="RefSeq" id="WP_092051784.1">
    <property type="nucleotide sequence ID" value="NZ_FOQD01000012.1"/>
</dbReference>
<protein>
    <recommendedName>
        <fullName evidence="4">MORN repeat variant</fullName>
    </recommendedName>
</protein>
<dbReference type="OrthoDB" id="5290932at2"/>
<organism evidence="2 3">
    <name type="scientific">Planctomicrobium piriforme</name>
    <dbReference type="NCBI Taxonomy" id="1576369"/>
    <lineage>
        <taxon>Bacteria</taxon>
        <taxon>Pseudomonadati</taxon>
        <taxon>Planctomycetota</taxon>
        <taxon>Planctomycetia</taxon>
        <taxon>Planctomycetales</taxon>
        <taxon>Planctomycetaceae</taxon>
        <taxon>Planctomicrobium</taxon>
    </lineage>
</organism>
<evidence type="ECO:0000313" key="2">
    <source>
        <dbReference type="EMBL" id="SFI76031.1"/>
    </source>
</evidence>
<proteinExistence type="predicted"/>
<accession>A0A1I3KU07</accession>
<name>A0A1I3KU07_9PLAN</name>
<dbReference type="Gene3D" id="3.90.930.1">
    <property type="match status" value="1"/>
</dbReference>
<sequence length="130" mass="14951">MRSRSSSTVGFVFVFMTTSVLAASSAMGVFPSAATIGTKRVCRVFDDGHWQEQYVLMDGVTQHGITSDFQRYPDGRVEKIFEITYHRGEYVAWADFWPNGQIRTKGYEPYPGSEIRYEFYDEKGNLTEKY</sequence>
<dbReference type="EMBL" id="FOQD01000012">
    <property type="protein sequence ID" value="SFI76031.1"/>
    <property type="molecule type" value="Genomic_DNA"/>
</dbReference>
<keyword evidence="1" id="KW-0732">Signal</keyword>
<feature type="chain" id="PRO_5011589564" description="MORN repeat variant" evidence="1">
    <location>
        <begin position="23"/>
        <end position="130"/>
    </location>
</feature>
<evidence type="ECO:0000256" key="1">
    <source>
        <dbReference type="SAM" id="SignalP"/>
    </source>
</evidence>
<keyword evidence="3" id="KW-1185">Reference proteome</keyword>
<dbReference type="Proteomes" id="UP000199518">
    <property type="component" value="Unassembled WGS sequence"/>
</dbReference>
<evidence type="ECO:0008006" key="4">
    <source>
        <dbReference type="Google" id="ProtNLM"/>
    </source>
</evidence>
<feature type="signal peptide" evidence="1">
    <location>
        <begin position="1"/>
        <end position="22"/>
    </location>
</feature>
<evidence type="ECO:0000313" key="3">
    <source>
        <dbReference type="Proteomes" id="UP000199518"/>
    </source>
</evidence>
<gene>
    <name evidence="2" type="ORF">SAMN05421753_11246</name>
</gene>